<keyword evidence="3" id="KW-1185">Reference proteome</keyword>
<proteinExistence type="predicted"/>
<gene>
    <name evidence="2" type="ORF">BLA29_012992</name>
</gene>
<dbReference type="EMBL" id="MUJZ01039908">
    <property type="protein sequence ID" value="OTF75888.1"/>
    <property type="molecule type" value="Genomic_DNA"/>
</dbReference>
<feature type="domain" description="GRAM" evidence="1">
    <location>
        <begin position="65"/>
        <end position="120"/>
    </location>
</feature>
<dbReference type="Proteomes" id="UP000194236">
    <property type="component" value="Unassembled WGS sequence"/>
</dbReference>
<reference evidence="2 3" key="1">
    <citation type="submission" date="2017-03" db="EMBL/GenBank/DDBJ databases">
        <title>Genome Survey of Euroglyphus maynei.</title>
        <authorList>
            <person name="Arlian L.G."/>
            <person name="Morgan M.S."/>
            <person name="Rider S.D."/>
        </authorList>
    </citation>
    <scope>NUCLEOTIDE SEQUENCE [LARGE SCALE GENOMIC DNA]</scope>
    <source>
        <strain evidence="2">Arlian Lab</strain>
        <tissue evidence="2">Whole body</tissue>
    </source>
</reference>
<dbReference type="Pfam" id="PF02893">
    <property type="entry name" value="GRAM"/>
    <property type="match status" value="1"/>
</dbReference>
<evidence type="ECO:0000313" key="2">
    <source>
        <dbReference type="EMBL" id="OTF75888.1"/>
    </source>
</evidence>
<dbReference type="SMART" id="SM00568">
    <property type="entry name" value="GRAM"/>
    <property type="match status" value="1"/>
</dbReference>
<sequence>MFLKAAEVYSLMEQLVNLAMKSLISDEKQHLLASIDNNKSSKNSHPASKKLKILKRDLDARAMCENYKITFRLPMDEKLDGTLPCTLWTPYNKQHVWGKMYLSNNYICFESRVCLFSMIVECF</sequence>
<comment type="caution">
    <text evidence="2">The sequence shown here is derived from an EMBL/GenBank/DDBJ whole genome shotgun (WGS) entry which is preliminary data.</text>
</comment>
<evidence type="ECO:0000259" key="1">
    <source>
        <dbReference type="SMART" id="SM00568"/>
    </source>
</evidence>
<protein>
    <recommendedName>
        <fullName evidence="1">GRAM domain-containing protein</fullName>
    </recommendedName>
</protein>
<dbReference type="AlphaFoldDB" id="A0A1Y3B7H1"/>
<accession>A0A1Y3B7H1</accession>
<dbReference type="InterPro" id="IPR004182">
    <property type="entry name" value="GRAM"/>
</dbReference>
<name>A0A1Y3B7H1_EURMA</name>
<dbReference type="InterPro" id="IPR011993">
    <property type="entry name" value="PH-like_dom_sf"/>
</dbReference>
<organism evidence="2 3">
    <name type="scientific">Euroglyphus maynei</name>
    <name type="common">Mayne's house dust mite</name>
    <dbReference type="NCBI Taxonomy" id="6958"/>
    <lineage>
        <taxon>Eukaryota</taxon>
        <taxon>Metazoa</taxon>
        <taxon>Ecdysozoa</taxon>
        <taxon>Arthropoda</taxon>
        <taxon>Chelicerata</taxon>
        <taxon>Arachnida</taxon>
        <taxon>Acari</taxon>
        <taxon>Acariformes</taxon>
        <taxon>Sarcoptiformes</taxon>
        <taxon>Astigmata</taxon>
        <taxon>Psoroptidia</taxon>
        <taxon>Analgoidea</taxon>
        <taxon>Pyroglyphidae</taxon>
        <taxon>Pyroglyphinae</taxon>
        <taxon>Euroglyphus</taxon>
    </lineage>
</organism>
<evidence type="ECO:0000313" key="3">
    <source>
        <dbReference type="Proteomes" id="UP000194236"/>
    </source>
</evidence>
<dbReference type="OrthoDB" id="17687at2759"/>
<dbReference type="Gene3D" id="2.30.29.30">
    <property type="entry name" value="Pleckstrin-homology domain (PH domain)/Phosphotyrosine-binding domain (PTB)"/>
    <property type="match status" value="1"/>
</dbReference>